<dbReference type="PANTHER" id="PTHR37200">
    <property type="entry name" value="RNA-BINDING (RRM/RBD/RNP MOTIFS) FAMILY PROTEIN"/>
    <property type="match status" value="1"/>
</dbReference>
<dbReference type="Gene3D" id="3.30.70.330">
    <property type="match status" value="1"/>
</dbReference>
<reference evidence="4 5" key="1">
    <citation type="journal article" date="2021" name="Nat. Commun.">
        <title>Incipient diploidization of the medicinal plant Perilla within 10,000 years.</title>
        <authorList>
            <person name="Zhang Y."/>
            <person name="Shen Q."/>
            <person name="Leng L."/>
            <person name="Zhang D."/>
            <person name="Chen S."/>
            <person name="Shi Y."/>
            <person name="Ning Z."/>
            <person name="Chen S."/>
        </authorList>
    </citation>
    <scope>NUCLEOTIDE SEQUENCE [LARGE SCALE GENOMIC DNA]</scope>
    <source>
        <strain evidence="5">cv. PC099</strain>
    </source>
</reference>
<feature type="region of interest" description="Disordered" evidence="2">
    <location>
        <begin position="81"/>
        <end position="111"/>
    </location>
</feature>
<feature type="region of interest" description="Disordered" evidence="2">
    <location>
        <begin position="208"/>
        <end position="231"/>
    </location>
</feature>
<evidence type="ECO:0000313" key="4">
    <source>
        <dbReference type="EMBL" id="KAH6826776.1"/>
    </source>
</evidence>
<feature type="compositionally biased region" description="Basic and acidic residues" evidence="2">
    <location>
        <begin position="93"/>
        <end position="111"/>
    </location>
</feature>
<dbReference type="InterPro" id="IPR012677">
    <property type="entry name" value="Nucleotide-bd_a/b_plait_sf"/>
</dbReference>
<dbReference type="CDD" id="cd00590">
    <property type="entry name" value="RRM_SF"/>
    <property type="match status" value="1"/>
</dbReference>
<dbReference type="AlphaFoldDB" id="A0AAD4J4L9"/>
<name>A0AAD4J4L9_PERFH</name>
<comment type="caution">
    <text evidence="4">The sequence shown here is derived from an EMBL/GenBank/DDBJ whole genome shotgun (WGS) entry which is preliminary data.</text>
</comment>
<dbReference type="EMBL" id="SDAM02000161">
    <property type="protein sequence ID" value="KAH6826776.1"/>
    <property type="molecule type" value="Genomic_DNA"/>
</dbReference>
<evidence type="ECO:0000256" key="2">
    <source>
        <dbReference type="SAM" id="MobiDB-lite"/>
    </source>
</evidence>
<accession>A0AAD4J4L9</accession>
<dbReference type="PANTHER" id="PTHR37200:SF1">
    <property type="entry name" value="RNA-BINDING (RRM_RBD_RNP MOTIFS) FAMILY PROTEIN"/>
    <property type="match status" value="1"/>
</dbReference>
<protein>
    <submittedName>
        <fullName evidence="4">RNA-binding family protein</fullName>
    </submittedName>
</protein>
<sequence length="362" mass="40077">MDGSDEFDGEDFDDEFLDYSDVEDGGGESDGDEVVVPLRNMKKWLENRPRGFGEGKVYDTTIEDELMEELEQSRIAQLANVNKLKNNPVGSSSRKETSKKDEDPQRSHDGFRVRLVNLPKKKNIHRDLRVAFQGVLGIVNIVPVVSGNEKTRDPVCKGLAFVDFKKKDEAQRFMQSFSGKSICFGKLQKQIKCEMVNSKLPKPECDQYVDEGNFPSQQPVLSSDEDVDAGSENNDALLYSLEESVPIELDDADERRGRVSGQQEEDDGGINVASTASDSDSGDEQVEGQEPAIKPSSLKQTRKAKRQPKKEASRRVKANAPKLNIPASAKKLQVREKAVLSGVFSKYGAIAASASTVKEQSR</sequence>
<feature type="compositionally biased region" description="Acidic residues" evidence="2">
    <location>
        <begin position="1"/>
        <end position="33"/>
    </location>
</feature>
<dbReference type="InterPro" id="IPR000504">
    <property type="entry name" value="RRM_dom"/>
</dbReference>
<dbReference type="Proteomes" id="UP001190926">
    <property type="component" value="Unassembled WGS sequence"/>
</dbReference>
<proteinExistence type="predicted"/>
<evidence type="ECO:0000256" key="1">
    <source>
        <dbReference type="PROSITE-ProRule" id="PRU00176"/>
    </source>
</evidence>
<feature type="domain" description="RRM" evidence="3">
    <location>
        <begin position="111"/>
        <end position="198"/>
    </location>
</feature>
<dbReference type="GO" id="GO:0003723">
    <property type="term" value="F:RNA binding"/>
    <property type="evidence" value="ECO:0007669"/>
    <property type="project" value="UniProtKB-UniRule"/>
</dbReference>
<keyword evidence="5" id="KW-1185">Reference proteome</keyword>
<dbReference type="SUPFAM" id="SSF54928">
    <property type="entry name" value="RNA-binding domain, RBD"/>
    <property type="match status" value="1"/>
</dbReference>
<gene>
    <name evidence="4" type="ORF">C2S53_018705</name>
</gene>
<keyword evidence="1" id="KW-0694">RNA-binding</keyword>
<feature type="region of interest" description="Disordered" evidence="2">
    <location>
        <begin position="1"/>
        <end position="34"/>
    </location>
</feature>
<organism evidence="4 5">
    <name type="scientific">Perilla frutescens var. hirtella</name>
    <name type="common">Perilla citriodora</name>
    <name type="synonym">Perilla setoyensis</name>
    <dbReference type="NCBI Taxonomy" id="608512"/>
    <lineage>
        <taxon>Eukaryota</taxon>
        <taxon>Viridiplantae</taxon>
        <taxon>Streptophyta</taxon>
        <taxon>Embryophyta</taxon>
        <taxon>Tracheophyta</taxon>
        <taxon>Spermatophyta</taxon>
        <taxon>Magnoliopsida</taxon>
        <taxon>eudicotyledons</taxon>
        <taxon>Gunneridae</taxon>
        <taxon>Pentapetalae</taxon>
        <taxon>asterids</taxon>
        <taxon>lamiids</taxon>
        <taxon>Lamiales</taxon>
        <taxon>Lamiaceae</taxon>
        <taxon>Nepetoideae</taxon>
        <taxon>Elsholtzieae</taxon>
        <taxon>Perilla</taxon>
    </lineage>
</organism>
<dbReference type="PROSITE" id="PS50102">
    <property type="entry name" value="RRM"/>
    <property type="match status" value="1"/>
</dbReference>
<feature type="compositionally biased region" description="Polar residues" evidence="2">
    <location>
        <begin position="81"/>
        <end position="92"/>
    </location>
</feature>
<evidence type="ECO:0000313" key="5">
    <source>
        <dbReference type="Proteomes" id="UP001190926"/>
    </source>
</evidence>
<dbReference type="InterPro" id="IPR035979">
    <property type="entry name" value="RBD_domain_sf"/>
</dbReference>
<evidence type="ECO:0000259" key="3">
    <source>
        <dbReference type="PROSITE" id="PS50102"/>
    </source>
</evidence>
<feature type="region of interest" description="Disordered" evidence="2">
    <location>
        <begin position="249"/>
        <end position="324"/>
    </location>
</feature>